<evidence type="ECO:0008006" key="5">
    <source>
        <dbReference type="Google" id="ProtNLM"/>
    </source>
</evidence>
<dbReference type="GeneID" id="3637909"/>
<dbReference type="VEuPathDB" id="FungiDB:C4_02860W_A"/>
<reference evidence="3 4" key="1">
    <citation type="journal article" date="2004" name="Proc. Natl. Acad. Sci. U.S.A.">
        <title>The diploid genome sequence of Candida albicans.</title>
        <authorList>
            <person name="Jones T."/>
            <person name="Federspiel N.A."/>
            <person name="Chibana H."/>
            <person name="Dungan J."/>
            <person name="Kalman S."/>
            <person name="Magee B.B."/>
            <person name="Newport G."/>
            <person name="Thorstenson Y.R."/>
            <person name="Agabian N."/>
            <person name="Magee P.T."/>
            <person name="Davis R.W."/>
            <person name="Scherer S."/>
        </authorList>
    </citation>
    <scope>NUCLEOTIDE SEQUENCE [LARGE SCALE GENOMIC DNA]</scope>
    <source>
        <strain evidence="4">SC5314 / ATCC MYA-2876</strain>
    </source>
</reference>
<dbReference type="EMBL" id="CP017626">
    <property type="protein sequence ID" value="AOW29052.1"/>
    <property type="molecule type" value="Genomic_DNA"/>
</dbReference>
<dbReference type="Proteomes" id="UP000000559">
    <property type="component" value="Chromosome 4"/>
</dbReference>
<gene>
    <name evidence="3" type="ordered locus">CAALFM_C402860WA</name>
    <name evidence="2" type="ordered locus">orf19.10225</name>
</gene>
<dbReference type="GO" id="GO:0009966">
    <property type="term" value="P:regulation of signal transduction"/>
    <property type="evidence" value="ECO:0007669"/>
    <property type="project" value="InterPro"/>
</dbReference>
<dbReference type="PANTHER" id="PTHR12398">
    <property type="entry name" value="PROTEIN PHOSPHATASE INHIBITOR"/>
    <property type="match status" value="1"/>
</dbReference>
<evidence type="ECO:0000313" key="2">
    <source>
        <dbReference type="CGD" id="CAL0000177434"/>
    </source>
</evidence>
<accession>A0A1D8PLN9</accession>
<dbReference type="InParanoid" id="A0A1D8PLN9"/>
<feature type="compositionally biased region" description="Acidic residues" evidence="1">
    <location>
        <begin position="113"/>
        <end position="130"/>
    </location>
</feature>
<organism evidence="3 4">
    <name type="scientific">Candida albicans (strain SC5314 / ATCC MYA-2876)</name>
    <name type="common">Yeast</name>
    <dbReference type="NCBI Taxonomy" id="237561"/>
    <lineage>
        <taxon>Eukaryota</taxon>
        <taxon>Fungi</taxon>
        <taxon>Dikarya</taxon>
        <taxon>Ascomycota</taxon>
        <taxon>Saccharomycotina</taxon>
        <taxon>Pichiomycetes</taxon>
        <taxon>Debaryomycetaceae</taxon>
        <taxon>Candida/Lodderomyces clade</taxon>
        <taxon>Candida</taxon>
    </lineage>
</organism>
<dbReference type="OrthoDB" id="551302at2759"/>
<evidence type="ECO:0000313" key="4">
    <source>
        <dbReference type="Proteomes" id="UP000000559"/>
    </source>
</evidence>
<dbReference type="STRING" id="237561.A0A1D8PLN9"/>
<evidence type="ECO:0000313" key="3">
    <source>
        <dbReference type="EMBL" id="AOW29052.1"/>
    </source>
</evidence>
<dbReference type="GO" id="GO:0035556">
    <property type="term" value="P:intracellular signal transduction"/>
    <property type="evidence" value="ECO:0000318"/>
    <property type="project" value="GO_Central"/>
</dbReference>
<evidence type="ECO:0000256" key="1">
    <source>
        <dbReference type="SAM" id="MobiDB-lite"/>
    </source>
</evidence>
<dbReference type="RefSeq" id="XP_720461.2">
    <property type="nucleotide sequence ID" value="XM_715368.2"/>
</dbReference>
<protein>
    <recommendedName>
        <fullName evidence="5">Glc8p</fullName>
    </recommendedName>
</protein>
<sequence length="214" mass="24622">MSDTSPKGILRNKPEGYVEETEFPDKLDRNEVIKNTRLNAQLASESSKGDEIRAKIAEKKKEQGLNSAELPEHLKWDEINLYKNEQEKTATMKIDEPKTPYEGGFNPEGEYYRDDDDNEGNGNGEVDDIPAFELGEGEFDKLPHETSGSLHGSRVIKDTNQQEKGEDKEEDSGERELTAEEKHKRFEEMRKQHYHMKALPLKQKIEIPDEDDEE</sequence>
<reference evidence="3 4" key="3">
    <citation type="journal article" date="2013" name="Genome Biol.">
        <title>Assembly of a phased diploid Candida albicans genome facilitates allele-specific measurements and provides a simple model for repeat and indel structure.</title>
        <authorList>
            <person name="Muzzey D."/>
            <person name="Schwartz K."/>
            <person name="Weissman J.S."/>
            <person name="Sherlock G."/>
        </authorList>
    </citation>
    <scope>NUCLEOTIDE SEQUENCE [LARGE SCALE GENOMIC DNA]</scope>
    <source>
        <strain evidence="4">SC5314 / ATCC MYA-2876</strain>
    </source>
</reference>
<proteinExistence type="predicted"/>
<dbReference type="eggNOG" id="ENOG502S2VH">
    <property type="taxonomic scope" value="Eukaryota"/>
</dbReference>
<dbReference type="FunCoup" id="A0A1D8PLN9">
    <property type="interactions" value="292"/>
</dbReference>
<feature type="compositionally biased region" description="Basic and acidic residues" evidence="1">
    <location>
        <begin position="155"/>
        <end position="167"/>
    </location>
</feature>
<feature type="compositionally biased region" description="Basic and acidic residues" evidence="1">
    <location>
        <begin position="88"/>
        <end position="99"/>
    </location>
</feature>
<reference evidence="3 4" key="2">
    <citation type="journal article" date="2007" name="Genome Biol.">
        <title>Assembly of the Candida albicans genome into sixteen supercontigs aligned on the eight chromosomes.</title>
        <authorList>
            <person name="van het Hoog M."/>
            <person name="Rast T.J."/>
            <person name="Martchenko M."/>
            <person name="Grindle S."/>
            <person name="Dignard D."/>
            <person name="Hogues H."/>
            <person name="Cuomo C."/>
            <person name="Berriman M."/>
            <person name="Scherer S."/>
            <person name="Magee B.B."/>
            <person name="Whiteway M."/>
            <person name="Chibana H."/>
            <person name="Nantel A."/>
            <person name="Magee P.T."/>
        </authorList>
    </citation>
    <scope>GENOME REANNOTATION</scope>
    <source>
        <strain evidence="4">SC5314 / ATCC MYA-2876</strain>
    </source>
</reference>
<dbReference type="PANTHER" id="PTHR12398:SF20">
    <property type="entry name" value="PROTEIN PHOSPHATASE 1 REGULATORY INHIBITOR SUBUNIT 2"/>
    <property type="match status" value="1"/>
</dbReference>
<dbReference type="GO" id="GO:0004864">
    <property type="term" value="F:protein phosphatase inhibitor activity"/>
    <property type="evidence" value="ECO:0000318"/>
    <property type="project" value="GO_Central"/>
</dbReference>
<feature type="region of interest" description="Disordered" evidence="1">
    <location>
        <begin position="88"/>
        <end position="214"/>
    </location>
</feature>
<keyword evidence="4" id="KW-1185">Reference proteome</keyword>
<dbReference type="AlphaFoldDB" id="A0A1D8PLN9"/>
<dbReference type="Pfam" id="PF04979">
    <property type="entry name" value="IPP-2"/>
    <property type="match status" value="1"/>
</dbReference>
<dbReference type="InterPro" id="IPR007062">
    <property type="entry name" value="PPI-2"/>
</dbReference>
<dbReference type="CGD" id="CAL0000177434">
    <property type="gene designation" value="orf19.10225"/>
</dbReference>
<name>A0A1D8PLN9_CANAL</name>
<dbReference type="KEGG" id="cal:CAALFM_C402860WA"/>
<feature type="compositionally biased region" description="Basic and acidic residues" evidence="1">
    <location>
        <begin position="174"/>
        <end position="191"/>
    </location>
</feature>